<keyword evidence="10" id="KW-1185">Reference proteome</keyword>
<dbReference type="AlphaFoldDB" id="A0A562DKE7"/>
<proteinExistence type="inferred from homology"/>
<dbReference type="NCBIfam" id="NF006573">
    <property type="entry name" value="PRK09094.1"/>
    <property type="match status" value="1"/>
</dbReference>
<keyword evidence="3" id="KW-1003">Cell membrane</keyword>
<comment type="caution">
    <text evidence="9">The sequence shown here is derived from an EMBL/GenBank/DDBJ whole genome shotgun (WGS) entry which is preliminary data.</text>
</comment>
<dbReference type="Gene3D" id="1.10.287.3510">
    <property type="match status" value="1"/>
</dbReference>
<protein>
    <submittedName>
        <fullName evidence="9">Multicomponent K+:H+ antiporter subunit C</fullName>
    </submittedName>
</protein>
<name>A0A562DKE7_9GAMM</name>
<evidence type="ECO:0000256" key="8">
    <source>
        <dbReference type="SAM" id="Phobius"/>
    </source>
</evidence>
<dbReference type="GO" id="GO:0005886">
    <property type="term" value="C:plasma membrane"/>
    <property type="evidence" value="ECO:0007669"/>
    <property type="project" value="UniProtKB-SubCell"/>
</dbReference>
<dbReference type="InterPro" id="IPR050601">
    <property type="entry name" value="CPA3_antiporter_subunitC"/>
</dbReference>
<feature type="transmembrane region" description="Helical" evidence="8">
    <location>
        <begin position="71"/>
        <end position="96"/>
    </location>
</feature>
<feature type="region of interest" description="Disordered" evidence="7">
    <location>
        <begin position="138"/>
        <end position="158"/>
    </location>
</feature>
<evidence type="ECO:0000256" key="1">
    <source>
        <dbReference type="ARBA" id="ARBA00004651"/>
    </source>
</evidence>
<evidence type="ECO:0000256" key="7">
    <source>
        <dbReference type="SAM" id="MobiDB-lite"/>
    </source>
</evidence>
<evidence type="ECO:0000313" key="9">
    <source>
        <dbReference type="EMBL" id="TWH10168.1"/>
    </source>
</evidence>
<feature type="transmembrane region" description="Helical" evidence="8">
    <location>
        <begin position="28"/>
        <end position="51"/>
    </location>
</feature>
<dbReference type="OrthoDB" id="9799219at2"/>
<evidence type="ECO:0000256" key="3">
    <source>
        <dbReference type="ARBA" id="ARBA00022475"/>
    </source>
</evidence>
<keyword evidence="5 8" id="KW-1133">Transmembrane helix</keyword>
<dbReference type="PANTHER" id="PTHR34583">
    <property type="entry name" value="ANTIPORTER SUBUNIT MNHC2-RELATED"/>
    <property type="match status" value="1"/>
</dbReference>
<dbReference type="EMBL" id="VLJS01000058">
    <property type="protein sequence ID" value="TWH10168.1"/>
    <property type="molecule type" value="Genomic_DNA"/>
</dbReference>
<comment type="subcellular location">
    <subcellularLocation>
        <location evidence="1">Cell membrane</location>
        <topology evidence="1">Multi-pass membrane protein</topology>
    </subcellularLocation>
</comment>
<evidence type="ECO:0000256" key="2">
    <source>
        <dbReference type="ARBA" id="ARBA00010388"/>
    </source>
</evidence>
<evidence type="ECO:0000256" key="6">
    <source>
        <dbReference type="ARBA" id="ARBA00023136"/>
    </source>
</evidence>
<evidence type="ECO:0000256" key="5">
    <source>
        <dbReference type="ARBA" id="ARBA00022989"/>
    </source>
</evidence>
<feature type="transmembrane region" description="Helical" evidence="8">
    <location>
        <begin position="6"/>
        <end position="21"/>
    </location>
</feature>
<accession>A0A562DKE7</accession>
<comment type="similarity">
    <text evidence="2">Belongs to the CPA3 antiporters (TC 2.A.63) subunit C family.</text>
</comment>
<evidence type="ECO:0000256" key="4">
    <source>
        <dbReference type="ARBA" id="ARBA00022692"/>
    </source>
</evidence>
<evidence type="ECO:0000313" key="10">
    <source>
        <dbReference type="Proteomes" id="UP000321583"/>
    </source>
</evidence>
<organism evidence="9 10">
    <name type="scientific">Pseudoxanthomonas taiwanensis J19</name>
    <dbReference type="NCBI Taxonomy" id="935569"/>
    <lineage>
        <taxon>Bacteria</taxon>
        <taxon>Pseudomonadati</taxon>
        <taxon>Pseudomonadota</taxon>
        <taxon>Gammaproteobacteria</taxon>
        <taxon>Lysobacterales</taxon>
        <taxon>Lysobacteraceae</taxon>
        <taxon>Pseudoxanthomonas</taxon>
    </lineage>
</organism>
<gene>
    <name evidence="9" type="ORF">L613_000300000570</name>
</gene>
<reference evidence="9 10" key="1">
    <citation type="submission" date="2019-07" db="EMBL/GenBank/DDBJ databases">
        <title>Genome sequencing of lignin-degrading bacterial isolates.</title>
        <authorList>
            <person name="Gladden J."/>
        </authorList>
    </citation>
    <scope>NUCLEOTIDE SEQUENCE [LARGE SCALE GENOMIC DNA]</scope>
    <source>
        <strain evidence="9 10">J19</strain>
    </source>
</reference>
<dbReference type="Proteomes" id="UP000321583">
    <property type="component" value="Unassembled WGS sequence"/>
</dbReference>
<keyword evidence="6 8" id="KW-0472">Membrane</keyword>
<dbReference type="Pfam" id="PF00420">
    <property type="entry name" value="Oxidored_q2"/>
    <property type="match status" value="1"/>
</dbReference>
<keyword evidence="4 8" id="KW-0812">Transmembrane</keyword>
<sequence>MELAMASAIGILTAAGVYLLLRARSFDVILGLTLLSYATNLLIFSSGRLVTDKPPVLREGMPAEPAYYTDPLPQALVLTAIVIAFAMTAVIIVLAIRSRADNHSDHVDGSRAEAEFQRREQLRHDEARLAAHAAELVAGNESVPAQGAVASPDREGRA</sequence>
<dbReference type="InterPro" id="IPR039428">
    <property type="entry name" value="NUOK/Mnh_C1-like"/>
</dbReference>
<dbReference type="PANTHER" id="PTHR34583:SF2">
    <property type="entry name" value="ANTIPORTER SUBUNIT MNHC2-RELATED"/>
    <property type="match status" value="1"/>
</dbReference>